<reference evidence="3 4" key="1">
    <citation type="submission" date="2016-08" db="EMBL/GenBank/DDBJ databases">
        <title>Complete genome sequence of Streptomyces agglomeratus strain 6-3-2, a novel anti-MRSA actinomycete isolated from Wuli of Tebit, China.</title>
        <authorList>
            <person name="Chen X."/>
        </authorList>
    </citation>
    <scope>NUCLEOTIDE SEQUENCE [LARGE SCALE GENOMIC DNA]</scope>
    <source>
        <strain evidence="3 4">6-3-2</strain>
    </source>
</reference>
<dbReference type="InterPro" id="IPR043426">
    <property type="entry name" value="MltB-like"/>
</dbReference>
<evidence type="ECO:0000256" key="1">
    <source>
        <dbReference type="SAM" id="MobiDB-lite"/>
    </source>
</evidence>
<feature type="compositionally biased region" description="Low complexity" evidence="1">
    <location>
        <begin position="266"/>
        <end position="284"/>
    </location>
</feature>
<organism evidence="3 4">
    <name type="scientific">Streptomyces agglomeratus</name>
    <dbReference type="NCBI Taxonomy" id="285458"/>
    <lineage>
        <taxon>Bacteria</taxon>
        <taxon>Bacillati</taxon>
        <taxon>Actinomycetota</taxon>
        <taxon>Actinomycetes</taxon>
        <taxon>Kitasatosporales</taxon>
        <taxon>Streptomycetaceae</taxon>
        <taxon>Streptomyces</taxon>
    </lineage>
</organism>
<evidence type="ECO:0000313" key="3">
    <source>
        <dbReference type="EMBL" id="OEJ23560.1"/>
    </source>
</evidence>
<dbReference type="InterPro" id="IPR031304">
    <property type="entry name" value="SLT_2"/>
</dbReference>
<dbReference type="CDD" id="cd13399">
    <property type="entry name" value="Slt35-like"/>
    <property type="match status" value="1"/>
</dbReference>
<dbReference type="InterPro" id="IPR023346">
    <property type="entry name" value="Lysozyme-like_dom_sf"/>
</dbReference>
<dbReference type="PANTHER" id="PTHR30163:SF8">
    <property type="entry name" value="LYTIC MUREIN TRANSGLYCOSYLASE"/>
    <property type="match status" value="1"/>
</dbReference>
<dbReference type="GO" id="GO:0008933">
    <property type="term" value="F:peptidoglycan lytic transglycosylase activity"/>
    <property type="evidence" value="ECO:0007669"/>
    <property type="project" value="TreeGrafter"/>
</dbReference>
<feature type="compositionally biased region" description="Polar residues" evidence="1">
    <location>
        <begin position="286"/>
        <end position="298"/>
    </location>
</feature>
<accession>A0A1E5P208</accession>
<feature type="domain" description="Transglycosylase SLT" evidence="2">
    <location>
        <begin position="167"/>
        <end position="215"/>
    </location>
</feature>
<feature type="compositionally biased region" description="Low complexity" evidence="1">
    <location>
        <begin position="300"/>
        <end position="322"/>
    </location>
</feature>
<keyword evidence="4" id="KW-1185">Reference proteome</keyword>
<feature type="region of interest" description="Disordered" evidence="1">
    <location>
        <begin position="261"/>
        <end position="376"/>
    </location>
</feature>
<dbReference type="AlphaFoldDB" id="A0A1E5P208"/>
<gene>
    <name evidence="3" type="ORF">AS594_02755</name>
</gene>
<proteinExistence type="predicted"/>
<dbReference type="Gene3D" id="1.10.530.10">
    <property type="match status" value="1"/>
</dbReference>
<dbReference type="PROSITE" id="PS51318">
    <property type="entry name" value="TAT"/>
    <property type="match status" value="1"/>
</dbReference>
<dbReference type="Pfam" id="PF13406">
    <property type="entry name" value="SLT_2"/>
    <property type="match status" value="1"/>
</dbReference>
<dbReference type="SUPFAM" id="SSF53955">
    <property type="entry name" value="Lysozyme-like"/>
    <property type="match status" value="1"/>
</dbReference>
<comment type="caution">
    <text evidence="3">The sequence shown here is derived from an EMBL/GenBank/DDBJ whole genome shotgun (WGS) entry which is preliminary data.</text>
</comment>
<protein>
    <recommendedName>
        <fullName evidence="2">Transglycosylase SLT domain-containing protein</fullName>
    </recommendedName>
</protein>
<evidence type="ECO:0000313" key="4">
    <source>
        <dbReference type="Proteomes" id="UP000095759"/>
    </source>
</evidence>
<dbReference type="STRING" id="285458.BGM19_34040"/>
<dbReference type="EMBL" id="MEHJ01000001">
    <property type="protein sequence ID" value="OEJ23560.1"/>
    <property type="molecule type" value="Genomic_DNA"/>
</dbReference>
<feature type="compositionally biased region" description="Pro residues" evidence="1">
    <location>
        <begin position="323"/>
        <end position="335"/>
    </location>
</feature>
<dbReference type="PANTHER" id="PTHR30163">
    <property type="entry name" value="MEMBRANE-BOUND LYTIC MUREIN TRANSGLYCOSYLASE B"/>
    <property type="match status" value="1"/>
</dbReference>
<evidence type="ECO:0000259" key="2">
    <source>
        <dbReference type="Pfam" id="PF13406"/>
    </source>
</evidence>
<dbReference type="Proteomes" id="UP000095759">
    <property type="component" value="Unassembled WGS sequence"/>
</dbReference>
<feature type="compositionally biased region" description="Gly residues" evidence="1">
    <location>
        <begin position="367"/>
        <end position="376"/>
    </location>
</feature>
<dbReference type="InterPro" id="IPR006311">
    <property type="entry name" value="TAT_signal"/>
</dbReference>
<dbReference type="GO" id="GO:0009253">
    <property type="term" value="P:peptidoglycan catabolic process"/>
    <property type="evidence" value="ECO:0007669"/>
    <property type="project" value="TreeGrafter"/>
</dbReference>
<name>A0A1E5P208_9ACTN</name>
<dbReference type="RefSeq" id="WP_069925485.1">
    <property type="nucleotide sequence ID" value="NZ_MEHI01000001.1"/>
</dbReference>
<sequence>MAGRIRRGVTGTAAAAAAMVALTGSQGPGAAAWASAPERAGAAPRLGISGDTHYYRELPPLVVRYLSGSSAPSSPGAGPVVTIGRAAVPGTVLAAYRKAESALARSAPECDLRWQLLAAIGQVESGQARGGRVDAAGTTYTPIIGPQLNGRGFAEIRDTDGGAYDGDSSYDHAVGPMQFIPSTWARWGADGNGDGSADPHNVHDAALAAGRYLCAGGRSLSRSRDIDRAILSYNHSREYLRVVLSWYGYFRDGHRVVPGLSGTGSGPASASGSGSGSRPGSASGTKPGSSGTARTATPQPRAGAVPSRPASAPPSASSKPSPRATPRPTPKPSPSDSPVGGVAPAPPPATTSGTGIELPGDGVLPDGNGGTLAGNG</sequence>
<dbReference type="OrthoDB" id="9796191at2"/>